<organism evidence="1 2">
    <name type="scientific">Colletotrichum truncatum</name>
    <name type="common">Anthracnose fungus</name>
    <name type="synonym">Colletotrichum capsici</name>
    <dbReference type="NCBI Taxonomy" id="5467"/>
    <lineage>
        <taxon>Eukaryota</taxon>
        <taxon>Fungi</taxon>
        <taxon>Dikarya</taxon>
        <taxon>Ascomycota</taxon>
        <taxon>Pezizomycotina</taxon>
        <taxon>Sordariomycetes</taxon>
        <taxon>Hypocreomycetidae</taxon>
        <taxon>Glomerellales</taxon>
        <taxon>Glomerellaceae</taxon>
        <taxon>Colletotrichum</taxon>
        <taxon>Colletotrichum truncatum species complex</taxon>
    </lineage>
</organism>
<proteinExistence type="predicted"/>
<gene>
    <name evidence="1" type="ORF">CTRU02_203037</name>
</gene>
<dbReference type="Proteomes" id="UP000805649">
    <property type="component" value="Unassembled WGS sequence"/>
</dbReference>
<accession>A0ACC3Z841</accession>
<evidence type="ECO:0000313" key="1">
    <source>
        <dbReference type="EMBL" id="KAL0940274.1"/>
    </source>
</evidence>
<evidence type="ECO:0000313" key="2">
    <source>
        <dbReference type="Proteomes" id="UP000805649"/>
    </source>
</evidence>
<reference evidence="1 2" key="1">
    <citation type="journal article" date="2020" name="Phytopathology">
        <title>Genome Sequence Resources of Colletotrichum truncatum, C. plurivorum, C. musicola, and C. sojae: Four Species Pathogenic to Soybean (Glycine max).</title>
        <authorList>
            <person name="Rogerio F."/>
            <person name="Boufleur T.R."/>
            <person name="Ciampi-Guillardi M."/>
            <person name="Sukno S.A."/>
            <person name="Thon M.R."/>
            <person name="Massola Junior N.S."/>
            <person name="Baroncelli R."/>
        </authorList>
    </citation>
    <scope>NUCLEOTIDE SEQUENCE [LARGE SCALE GENOMIC DNA]</scope>
    <source>
        <strain evidence="1 2">CMES1059</strain>
    </source>
</reference>
<name>A0ACC3Z841_COLTU</name>
<protein>
    <submittedName>
        <fullName evidence="1">Uncharacterized protein</fullName>
    </submittedName>
</protein>
<comment type="caution">
    <text evidence="1">The sequence shown here is derived from an EMBL/GenBank/DDBJ whole genome shotgun (WGS) entry which is preliminary data.</text>
</comment>
<dbReference type="EMBL" id="VUJX02000002">
    <property type="protein sequence ID" value="KAL0940274.1"/>
    <property type="molecule type" value="Genomic_DNA"/>
</dbReference>
<keyword evidence="2" id="KW-1185">Reference proteome</keyword>
<sequence length="422" mass="46379">MTFLTHPNQKRLACERCRRQKLRCSRLDADEARCSRCARLGFSCVAGQQRRIGRPSRGKPKETPASNNDSDDPMNTSTDKQIQTETPDSLFNDFTITEESSAATSQATAAMLGDEVDDDALLGDFSWGETALDFDAVENITESPGANIAQRLVISPDIQHKAMVKLSKINVELHSHMSKVNLHRDSLDLCSFICAKPILSVANVTVAELALILFQDFVRVVSSLGKEIRSSEDLLTLKNNRTLPPLSWDACSEVPATFDLIMLPDDNPLQLPVAHSARPIATEVVDAPLALVITSCYIQIIQLFEVICLHIHRRLESLAEDPLMPIEGLKFGAFSIGDGNLQGVIFTQIITSLLDTSERLLGLSTTTHHTLSHAAVMSAQQGAILRDQLRPAGLGYVMRSEKLRGDIEYMRRCLTEASGVAV</sequence>